<dbReference type="InterPro" id="IPR017853">
    <property type="entry name" value="GH"/>
</dbReference>
<proteinExistence type="predicted"/>
<dbReference type="Proteomes" id="UP001500253">
    <property type="component" value="Unassembled WGS sequence"/>
</dbReference>
<gene>
    <name evidence="2" type="ORF">GCM10010246_14810</name>
</gene>
<dbReference type="SUPFAM" id="SSF51445">
    <property type="entry name" value="(Trans)glycosidases"/>
    <property type="match status" value="1"/>
</dbReference>
<keyword evidence="3" id="KW-1185">Reference proteome</keyword>
<evidence type="ECO:0000256" key="1">
    <source>
        <dbReference type="SAM" id="MobiDB-lite"/>
    </source>
</evidence>
<protein>
    <submittedName>
        <fullName evidence="2">Uncharacterized protein</fullName>
    </submittedName>
</protein>
<organism evidence="2 3">
    <name type="scientific">Streptomyces cuspidosporus</name>
    <dbReference type="NCBI Taxonomy" id="66882"/>
    <lineage>
        <taxon>Bacteria</taxon>
        <taxon>Bacillati</taxon>
        <taxon>Actinomycetota</taxon>
        <taxon>Actinomycetes</taxon>
        <taxon>Kitasatosporales</taxon>
        <taxon>Streptomycetaceae</taxon>
        <taxon>Streptomyces</taxon>
    </lineage>
</organism>
<comment type="caution">
    <text evidence="2">The sequence shown here is derived from an EMBL/GenBank/DDBJ whole genome shotgun (WGS) entry which is preliminary data.</text>
</comment>
<evidence type="ECO:0000313" key="3">
    <source>
        <dbReference type="Proteomes" id="UP001500253"/>
    </source>
</evidence>
<accession>A0ABP5SLY3</accession>
<sequence length="78" mass="8836">MCTTSASDCADRCGSRASPSPAEVRIDPLCTVREPGRDQRFGLARIDDDTLNRTPKNSYHWYRGLITAHRARTEERAR</sequence>
<name>A0ABP5SLY3_9ACTN</name>
<reference evidence="3" key="1">
    <citation type="journal article" date="2019" name="Int. J. Syst. Evol. Microbiol.">
        <title>The Global Catalogue of Microorganisms (GCM) 10K type strain sequencing project: providing services to taxonomists for standard genome sequencing and annotation.</title>
        <authorList>
            <consortium name="The Broad Institute Genomics Platform"/>
            <consortium name="The Broad Institute Genome Sequencing Center for Infectious Disease"/>
            <person name="Wu L."/>
            <person name="Ma J."/>
        </authorList>
    </citation>
    <scope>NUCLEOTIDE SEQUENCE [LARGE SCALE GENOMIC DNA]</scope>
    <source>
        <strain evidence="3">JCM 4316</strain>
    </source>
</reference>
<dbReference type="Gene3D" id="3.20.20.80">
    <property type="entry name" value="Glycosidases"/>
    <property type="match status" value="1"/>
</dbReference>
<evidence type="ECO:0000313" key="2">
    <source>
        <dbReference type="EMBL" id="GAA2332435.1"/>
    </source>
</evidence>
<feature type="region of interest" description="Disordered" evidence="1">
    <location>
        <begin position="1"/>
        <end position="26"/>
    </location>
</feature>
<dbReference type="EMBL" id="BAAASD010000004">
    <property type="protein sequence ID" value="GAA2332435.1"/>
    <property type="molecule type" value="Genomic_DNA"/>
</dbReference>